<feature type="domain" description="PiggyBac transposable element-derived protein" evidence="3">
    <location>
        <begin position="275"/>
        <end position="370"/>
    </location>
</feature>
<dbReference type="InterPro" id="IPR029526">
    <property type="entry name" value="PGBD"/>
</dbReference>
<evidence type="ECO:0000313" key="5">
    <source>
        <dbReference type="Proteomes" id="UP000314983"/>
    </source>
</evidence>
<sequence length="483" mass="55377">MTSRCLDFPSTSLLHTIVNLMNTKNRYSVQDALNIITGDDSEFEGCQVISDQDPEDPDYTPSSKDMENDESNDVPQPDMSHRQQSTSIQGKQKSSWRKKPFEAPECTFKGQIVTPPDKVHTPLEYFRKFIAEMLQLLMEQSNLYSVQKSKCQSNVNTTVKQILIGLYLRMGLCQFPGNDTRCSMVADMSRNHFQTVLSCLHFTDNTDFPIRQYVKGKSHPWGLKIWGRCTSSGILCDFTVYEGGTEKKTLLDMGGDVEHSGNRLASCQLEDKSLAKKGRGSVDSRVEKEDNIVIVRWYDSKSVTMISSYSAIEPQDKVNRPHIVKEYNTFMRGIDLLSACIARYKYHMRLRRWYLYLFWQTIMLGLVGAWLIYRCDCRLLGVQKTLKQRSFQAEVANSLIFVHSQRGHPSLKVTPSPPPPKRVRVRVPDDVRTDQAAHWPVKCDKRGHCKVCKVNATTTLCEKCDARLCFFEERSCFKPYHLA</sequence>
<reference evidence="5" key="1">
    <citation type="journal article" date="2014" name="Science">
        <title>Nonhuman genetics. Genomic basis for the convergent evolution of electric organs.</title>
        <authorList>
            <person name="Gallant J.R."/>
            <person name="Traeger L.L."/>
            <person name="Volkening J.D."/>
            <person name="Moffett H."/>
            <person name="Chen P.H."/>
            <person name="Novina C.D."/>
            <person name="Phillips G.N.Jr."/>
            <person name="Anand R."/>
            <person name="Wells G.B."/>
            <person name="Pinch M."/>
            <person name="Guth R."/>
            <person name="Unguez G.A."/>
            <person name="Albert J.S."/>
            <person name="Zakon H.H."/>
            <person name="Samanta M.P."/>
            <person name="Sussman M.R."/>
        </authorList>
    </citation>
    <scope>NUCLEOTIDE SEQUENCE [LARGE SCALE GENOMIC DNA]</scope>
</reference>
<dbReference type="PANTHER" id="PTHR47272">
    <property type="entry name" value="DDE_TNP_1_7 DOMAIN-CONTAINING PROTEIN"/>
    <property type="match status" value="1"/>
</dbReference>
<evidence type="ECO:0000256" key="2">
    <source>
        <dbReference type="SAM" id="Phobius"/>
    </source>
</evidence>
<reference evidence="5" key="2">
    <citation type="journal article" date="2017" name="Sci. Adv.">
        <title>A tail of two voltages: Proteomic comparison of the three electric organs of the electric eel.</title>
        <authorList>
            <person name="Traeger L.L."/>
            <person name="Sabat G."/>
            <person name="Barrett-Wilt G.A."/>
            <person name="Wells G.B."/>
            <person name="Sussman M.R."/>
        </authorList>
    </citation>
    <scope>NUCLEOTIDE SEQUENCE [LARGE SCALE GENOMIC DNA]</scope>
</reference>
<keyword evidence="2" id="KW-1133">Transmembrane helix</keyword>
<dbReference type="Pfam" id="PF13843">
    <property type="entry name" value="DDE_Tnp_1_7"/>
    <property type="match status" value="2"/>
</dbReference>
<feature type="compositionally biased region" description="Polar residues" evidence="1">
    <location>
        <begin position="82"/>
        <end position="93"/>
    </location>
</feature>
<feature type="domain" description="PiggyBac transposable element-derived protein" evidence="3">
    <location>
        <begin position="121"/>
        <end position="207"/>
    </location>
</feature>
<dbReference type="AlphaFoldDB" id="A0A4W4FR38"/>
<dbReference type="PANTHER" id="PTHR47272:SF1">
    <property type="entry name" value="PIGGYBAC TRANSPOSABLE ELEMENT-DERIVED PROTEIN 3-LIKE"/>
    <property type="match status" value="1"/>
</dbReference>
<reference evidence="4" key="5">
    <citation type="submission" date="2025-09" db="UniProtKB">
        <authorList>
            <consortium name="Ensembl"/>
        </authorList>
    </citation>
    <scope>IDENTIFICATION</scope>
</reference>
<dbReference type="Ensembl" id="ENSEEET00000027149.2">
    <property type="protein sequence ID" value="ENSEEEP00000026842.2"/>
    <property type="gene ID" value="ENSEEEG00000012953.2"/>
</dbReference>
<keyword evidence="2" id="KW-0812">Transmembrane</keyword>
<dbReference type="Proteomes" id="UP000314983">
    <property type="component" value="Chromosome 7"/>
</dbReference>
<feature type="transmembrane region" description="Helical" evidence="2">
    <location>
        <begin position="353"/>
        <end position="373"/>
    </location>
</feature>
<protein>
    <recommendedName>
        <fullName evidence="3">PiggyBac transposable element-derived protein domain-containing protein</fullName>
    </recommendedName>
</protein>
<feature type="region of interest" description="Disordered" evidence="1">
    <location>
        <begin position="47"/>
        <end position="97"/>
    </location>
</feature>
<dbReference type="OMA" id="NICAVRW"/>
<evidence type="ECO:0000313" key="4">
    <source>
        <dbReference type="Ensembl" id="ENSEEEP00000026842.2"/>
    </source>
</evidence>
<keyword evidence="5" id="KW-1185">Reference proteome</keyword>
<accession>A0A4W4FR38</accession>
<dbReference type="STRING" id="8005.ENSEEEP00000026842"/>
<proteinExistence type="predicted"/>
<reference evidence="4" key="3">
    <citation type="submission" date="2020-05" db="EMBL/GenBank/DDBJ databases">
        <title>Electrophorus electricus (electric eel) genome, fEleEle1, primary haplotype.</title>
        <authorList>
            <person name="Myers G."/>
            <person name="Meyer A."/>
            <person name="Fedrigo O."/>
            <person name="Formenti G."/>
            <person name="Rhie A."/>
            <person name="Tracey A."/>
            <person name="Sims Y."/>
            <person name="Jarvis E.D."/>
        </authorList>
    </citation>
    <scope>NUCLEOTIDE SEQUENCE [LARGE SCALE GENOMIC DNA]</scope>
</reference>
<organism evidence="4 5">
    <name type="scientific">Electrophorus electricus</name>
    <name type="common">Electric eel</name>
    <name type="synonym">Gymnotus electricus</name>
    <dbReference type="NCBI Taxonomy" id="8005"/>
    <lineage>
        <taxon>Eukaryota</taxon>
        <taxon>Metazoa</taxon>
        <taxon>Chordata</taxon>
        <taxon>Craniata</taxon>
        <taxon>Vertebrata</taxon>
        <taxon>Euteleostomi</taxon>
        <taxon>Actinopterygii</taxon>
        <taxon>Neopterygii</taxon>
        <taxon>Teleostei</taxon>
        <taxon>Ostariophysi</taxon>
        <taxon>Gymnotiformes</taxon>
        <taxon>Gymnotoidei</taxon>
        <taxon>Gymnotidae</taxon>
        <taxon>Electrophorus</taxon>
    </lineage>
</organism>
<evidence type="ECO:0000256" key="1">
    <source>
        <dbReference type="SAM" id="MobiDB-lite"/>
    </source>
</evidence>
<reference evidence="4" key="4">
    <citation type="submission" date="2025-08" db="UniProtKB">
        <authorList>
            <consortium name="Ensembl"/>
        </authorList>
    </citation>
    <scope>IDENTIFICATION</scope>
</reference>
<name>A0A4W4FR38_ELEEL</name>
<dbReference type="GeneTree" id="ENSGT00940000165893"/>
<evidence type="ECO:0000259" key="3">
    <source>
        <dbReference type="Pfam" id="PF13843"/>
    </source>
</evidence>
<keyword evidence="2" id="KW-0472">Membrane</keyword>